<dbReference type="SUPFAM" id="SSF57256">
    <property type="entry name" value="Elafin-like"/>
    <property type="match status" value="1"/>
</dbReference>
<dbReference type="AlphaFoldDB" id="A0AAE0SYA0"/>
<comment type="caution">
    <text evidence="3">The sequence shown here is derived from an EMBL/GenBank/DDBJ whole genome shotgun (WGS) entry which is preliminary data.</text>
</comment>
<reference evidence="3" key="1">
    <citation type="journal article" date="2021" name="Genome Biol. Evol.">
        <title>A High-Quality Reference Genome for a Parasitic Bivalve with Doubly Uniparental Inheritance (Bivalvia: Unionida).</title>
        <authorList>
            <person name="Smith C.H."/>
        </authorList>
    </citation>
    <scope>NUCLEOTIDE SEQUENCE</scope>
    <source>
        <strain evidence="3">CHS0354</strain>
    </source>
</reference>
<evidence type="ECO:0000256" key="1">
    <source>
        <dbReference type="SAM" id="SignalP"/>
    </source>
</evidence>
<name>A0AAE0SYA0_9BIVA</name>
<feature type="chain" id="PRO_5042281061" description="WAP domain-containing protein" evidence="1">
    <location>
        <begin position="23"/>
        <end position="215"/>
    </location>
</feature>
<proteinExistence type="predicted"/>
<dbReference type="InterPro" id="IPR008197">
    <property type="entry name" value="WAP_dom"/>
</dbReference>
<dbReference type="SMART" id="SM00289">
    <property type="entry name" value="WR1"/>
    <property type="match status" value="3"/>
</dbReference>
<evidence type="ECO:0000313" key="3">
    <source>
        <dbReference type="EMBL" id="KAK3600397.1"/>
    </source>
</evidence>
<dbReference type="Proteomes" id="UP001195483">
    <property type="component" value="Unassembled WGS sequence"/>
</dbReference>
<feature type="signal peptide" evidence="1">
    <location>
        <begin position="1"/>
        <end position="22"/>
    </location>
</feature>
<dbReference type="InterPro" id="IPR036645">
    <property type="entry name" value="Elafin-like_sf"/>
</dbReference>
<dbReference type="InterPro" id="IPR006150">
    <property type="entry name" value="Cys_repeat_1"/>
</dbReference>
<keyword evidence="1" id="KW-0732">Signal</keyword>
<gene>
    <name evidence="3" type="ORF">CHS0354_026628</name>
</gene>
<reference evidence="3" key="3">
    <citation type="submission" date="2023-05" db="EMBL/GenBank/DDBJ databases">
        <authorList>
            <person name="Smith C.H."/>
        </authorList>
    </citation>
    <scope>NUCLEOTIDE SEQUENCE</scope>
    <source>
        <strain evidence="3">CHS0354</strain>
        <tissue evidence="3">Mantle</tissue>
    </source>
</reference>
<organism evidence="3 4">
    <name type="scientific">Potamilus streckersoni</name>
    <dbReference type="NCBI Taxonomy" id="2493646"/>
    <lineage>
        <taxon>Eukaryota</taxon>
        <taxon>Metazoa</taxon>
        <taxon>Spiralia</taxon>
        <taxon>Lophotrochozoa</taxon>
        <taxon>Mollusca</taxon>
        <taxon>Bivalvia</taxon>
        <taxon>Autobranchia</taxon>
        <taxon>Heteroconchia</taxon>
        <taxon>Palaeoheterodonta</taxon>
        <taxon>Unionida</taxon>
        <taxon>Unionoidea</taxon>
        <taxon>Unionidae</taxon>
        <taxon>Ambleminae</taxon>
        <taxon>Lampsilini</taxon>
        <taxon>Potamilus</taxon>
    </lineage>
</organism>
<evidence type="ECO:0000313" key="4">
    <source>
        <dbReference type="Proteomes" id="UP001195483"/>
    </source>
</evidence>
<accession>A0AAE0SYA0</accession>
<dbReference type="Pfam" id="PF00095">
    <property type="entry name" value="WAP"/>
    <property type="match status" value="1"/>
</dbReference>
<evidence type="ECO:0000259" key="2">
    <source>
        <dbReference type="PROSITE" id="PS51390"/>
    </source>
</evidence>
<feature type="domain" description="WAP" evidence="2">
    <location>
        <begin position="159"/>
        <end position="209"/>
    </location>
</feature>
<dbReference type="GO" id="GO:0030414">
    <property type="term" value="F:peptidase inhibitor activity"/>
    <property type="evidence" value="ECO:0007669"/>
    <property type="project" value="InterPro"/>
</dbReference>
<sequence length="215" mass="22311">MLSAEKLLLLLAVSRLLECIAGQSFSRCPGGTIAGSLCNLQGTGSECNDYQICVSDPFSRGGGVCCEIPSTCPKQGPKCNLDGSGTRCKPGYTCNIIPNPKETFGKGVCCGNICPEGSNQGPACNVDRSGIPCKTGYRCIPIHGNHKQGVCCSSPISSHQNKTGTCPPPSGLAGICVFRPGINCLGDEECPLSYKCCPEGCGSVCKQVIYGSDDN</sequence>
<keyword evidence="4" id="KW-1185">Reference proteome</keyword>
<dbReference type="EMBL" id="JAEAOA010001592">
    <property type="protein sequence ID" value="KAK3600397.1"/>
    <property type="molecule type" value="Genomic_DNA"/>
</dbReference>
<dbReference type="Gene3D" id="4.10.75.10">
    <property type="entry name" value="Elafin-like"/>
    <property type="match status" value="1"/>
</dbReference>
<dbReference type="GO" id="GO:0005576">
    <property type="term" value="C:extracellular region"/>
    <property type="evidence" value="ECO:0007669"/>
    <property type="project" value="InterPro"/>
</dbReference>
<protein>
    <recommendedName>
        <fullName evidence="2">WAP domain-containing protein</fullName>
    </recommendedName>
</protein>
<dbReference type="PROSITE" id="PS51390">
    <property type="entry name" value="WAP"/>
    <property type="match status" value="1"/>
</dbReference>
<dbReference type="SMART" id="SM00217">
    <property type="entry name" value="WAP"/>
    <property type="match status" value="1"/>
</dbReference>
<reference evidence="3" key="2">
    <citation type="journal article" date="2021" name="Genome Biol. Evol.">
        <title>Developing a high-quality reference genome for a parasitic bivalve with doubly uniparental inheritance (Bivalvia: Unionida).</title>
        <authorList>
            <person name="Smith C.H."/>
        </authorList>
    </citation>
    <scope>NUCLEOTIDE SEQUENCE</scope>
    <source>
        <strain evidence="3">CHS0354</strain>
        <tissue evidence="3">Mantle</tissue>
    </source>
</reference>